<proteinExistence type="predicted"/>
<evidence type="ECO:0000313" key="2">
    <source>
        <dbReference type="EMBL" id="KAH3733308.1"/>
    </source>
</evidence>
<sequence>MENDIFKETEEKQILLNKTHERKLDILRNEQIKYQQKEVKKAIRGEKTSTNNFCSTKIQTKSTIDTGHNEDWHTVARKQKSPTQQSVPNQKRDTGNAFVQKSQAEQNQMKTPEKNITTTIHNPGKKSSICFNTKSPSSKNEHTPGTKMSYREAVINGATKTPHMKEHETSLLHKMEMLL</sequence>
<name>A0A9D4CWS1_DREPO</name>
<feature type="compositionally biased region" description="Polar residues" evidence="1">
    <location>
        <begin position="97"/>
        <end position="121"/>
    </location>
</feature>
<organism evidence="2 3">
    <name type="scientific">Dreissena polymorpha</name>
    <name type="common">Zebra mussel</name>
    <name type="synonym">Mytilus polymorpha</name>
    <dbReference type="NCBI Taxonomy" id="45954"/>
    <lineage>
        <taxon>Eukaryota</taxon>
        <taxon>Metazoa</taxon>
        <taxon>Spiralia</taxon>
        <taxon>Lophotrochozoa</taxon>
        <taxon>Mollusca</taxon>
        <taxon>Bivalvia</taxon>
        <taxon>Autobranchia</taxon>
        <taxon>Heteroconchia</taxon>
        <taxon>Euheterodonta</taxon>
        <taxon>Imparidentia</taxon>
        <taxon>Neoheterodontei</taxon>
        <taxon>Myida</taxon>
        <taxon>Dreissenoidea</taxon>
        <taxon>Dreissenidae</taxon>
        <taxon>Dreissena</taxon>
    </lineage>
</organism>
<accession>A0A9D4CWS1</accession>
<comment type="caution">
    <text evidence="2">The sequence shown here is derived from an EMBL/GenBank/DDBJ whole genome shotgun (WGS) entry which is preliminary data.</text>
</comment>
<dbReference type="AlphaFoldDB" id="A0A9D4CWS1"/>
<feature type="region of interest" description="Disordered" evidence="1">
    <location>
        <begin position="75"/>
        <end position="145"/>
    </location>
</feature>
<keyword evidence="3" id="KW-1185">Reference proteome</keyword>
<reference evidence="2" key="2">
    <citation type="submission" date="2020-11" db="EMBL/GenBank/DDBJ databases">
        <authorList>
            <person name="McCartney M.A."/>
            <person name="Auch B."/>
            <person name="Kono T."/>
            <person name="Mallez S."/>
            <person name="Becker A."/>
            <person name="Gohl D.M."/>
            <person name="Silverstein K.A.T."/>
            <person name="Koren S."/>
            <person name="Bechman K.B."/>
            <person name="Herman A."/>
            <person name="Abrahante J.E."/>
            <person name="Garbe J."/>
        </authorList>
    </citation>
    <scope>NUCLEOTIDE SEQUENCE</scope>
    <source>
        <strain evidence="2">Duluth1</strain>
        <tissue evidence="2">Whole animal</tissue>
    </source>
</reference>
<protein>
    <submittedName>
        <fullName evidence="2">Uncharacterized protein</fullName>
    </submittedName>
</protein>
<evidence type="ECO:0000256" key="1">
    <source>
        <dbReference type="SAM" id="MobiDB-lite"/>
    </source>
</evidence>
<evidence type="ECO:0000313" key="3">
    <source>
        <dbReference type="Proteomes" id="UP000828390"/>
    </source>
</evidence>
<gene>
    <name evidence="2" type="ORF">DPMN_039734</name>
</gene>
<feature type="compositionally biased region" description="Polar residues" evidence="1">
    <location>
        <begin position="129"/>
        <end position="138"/>
    </location>
</feature>
<dbReference type="Proteomes" id="UP000828390">
    <property type="component" value="Unassembled WGS sequence"/>
</dbReference>
<reference evidence="2" key="1">
    <citation type="journal article" date="2019" name="bioRxiv">
        <title>The Genome of the Zebra Mussel, Dreissena polymorpha: A Resource for Invasive Species Research.</title>
        <authorList>
            <person name="McCartney M.A."/>
            <person name="Auch B."/>
            <person name="Kono T."/>
            <person name="Mallez S."/>
            <person name="Zhang Y."/>
            <person name="Obille A."/>
            <person name="Becker A."/>
            <person name="Abrahante J.E."/>
            <person name="Garbe J."/>
            <person name="Badalamenti J.P."/>
            <person name="Herman A."/>
            <person name="Mangelson H."/>
            <person name="Liachko I."/>
            <person name="Sullivan S."/>
            <person name="Sone E.D."/>
            <person name="Koren S."/>
            <person name="Silverstein K.A.T."/>
            <person name="Beckman K.B."/>
            <person name="Gohl D.M."/>
        </authorList>
    </citation>
    <scope>NUCLEOTIDE SEQUENCE</scope>
    <source>
        <strain evidence="2">Duluth1</strain>
        <tissue evidence="2">Whole animal</tissue>
    </source>
</reference>
<dbReference type="EMBL" id="JAIWYP010000011">
    <property type="protein sequence ID" value="KAH3733308.1"/>
    <property type="molecule type" value="Genomic_DNA"/>
</dbReference>